<proteinExistence type="inferred from homology"/>
<protein>
    <recommendedName>
        <fullName evidence="9">RNA polymerase sigma factor</fullName>
    </recommendedName>
</protein>
<feature type="domain" description="RNA polymerase sigma factor 70 region 4 type 2" evidence="6">
    <location>
        <begin position="128"/>
        <end position="172"/>
    </location>
</feature>
<evidence type="ECO:0000256" key="2">
    <source>
        <dbReference type="ARBA" id="ARBA00023015"/>
    </source>
</evidence>
<dbReference type="PANTHER" id="PTHR43133">
    <property type="entry name" value="RNA POLYMERASE ECF-TYPE SIGMA FACTO"/>
    <property type="match status" value="1"/>
</dbReference>
<gene>
    <name evidence="7" type="ORF">N180_00310</name>
</gene>
<dbReference type="EMBL" id="JNFF01000117">
    <property type="protein sequence ID" value="KEQ28116.1"/>
    <property type="molecule type" value="Genomic_DNA"/>
</dbReference>
<organism evidence="7 8">
    <name type="scientific">Pedobacter antarcticus 4BY</name>
    <dbReference type="NCBI Taxonomy" id="1358423"/>
    <lineage>
        <taxon>Bacteria</taxon>
        <taxon>Pseudomonadati</taxon>
        <taxon>Bacteroidota</taxon>
        <taxon>Sphingobacteriia</taxon>
        <taxon>Sphingobacteriales</taxon>
        <taxon>Sphingobacteriaceae</taxon>
        <taxon>Pedobacter</taxon>
    </lineage>
</organism>
<name>A0A081PBP3_9SPHI</name>
<evidence type="ECO:0000313" key="8">
    <source>
        <dbReference type="Proteomes" id="UP000028007"/>
    </source>
</evidence>
<keyword evidence="2" id="KW-0805">Transcription regulation</keyword>
<evidence type="ECO:0000256" key="3">
    <source>
        <dbReference type="ARBA" id="ARBA00023082"/>
    </source>
</evidence>
<evidence type="ECO:0000256" key="1">
    <source>
        <dbReference type="ARBA" id="ARBA00010641"/>
    </source>
</evidence>
<dbReference type="InterPro" id="IPR036388">
    <property type="entry name" value="WH-like_DNA-bd_sf"/>
</dbReference>
<dbReference type="InterPro" id="IPR007627">
    <property type="entry name" value="RNA_pol_sigma70_r2"/>
</dbReference>
<dbReference type="OrthoDB" id="799938at2"/>
<dbReference type="NCBIfam" id="TIGR02985">
    <property type="entry name" value="Sig70_bacteroi1"/>
    <property type="match status" value="1"/>
</dbReference>
<keyword evidence="8" id="KW-1185">Reference proteome</keyword>
<dbReference type="GO" id="GO:0006352">
    <property type="term" value="P:DNA-templated transcription initiation"/>
    <property type="evidence" value="ECO:0007669"/>
    <property type="project" value="InterPro"/>
</dbReference>
<dbReference type="InterPro" id="IPR013249">
    <property type="entry name" value="RNA_pol_sigma70_r4_t2"/>
</dbReference>
<evidence type="ECO:0008006" key="9">
    <source>
        <dbReference type="Google" id="ProtNLM"/>
    </source>
</evidence>
<comment type="similarity">
    <text evidence="1">Belongs to the sigma-70 factor family. ECF subfamily.</text>
</comment>
<reference evidence="7 8" key="1">
    <citation type="journal article" date="1992" name="Int. J. Syst. Bacteriol.">
        <title>Sphingobacterium antarcticus sp. nov. a Psychrotrophic Bacterium from the Soils of Schirmacher Oasis, Antarctica.</title>
        <authorList>
            <person name="Shivaji S."/>
            <person name="Ray M.K."/>
            <person name="Rao N.S."/>
            <person name="Saiserr L."/>
            <person name="Jagannadham M.V."/>
            <person name="Kumar G.S."/>
            <person name="Reddy G."/>
            <person name="Bhargava P.M."/>
        </authorList>
    </citation>
    <scope>NUCLEOTIDE SEQUENCE [LARGE SCALE GENOMIC DNA]</scope>
    <source>
        <strain evidence="7 8">4BY</strain>
    </source>
</reference>
<evidence type="ECO:0000313" key="7">
    <source>
        <dbReference type="EMBL" id="KEQ28116.1"/>
    </source>
</evidence>
<dbReference type="InterPro" id="IPR039425">
    <property type="entry name" value="RNA_pol_sigma-70-like"/>
</dbReference>
<dbReference type="RefSeq" id="WP_037444656.1">
    <property type="nucleotide sequence ID" value="NZ_JNFF01000117.1"/>
</dbReference>
<dbReference type="SUPFAM" id="SSF88946">
    <property type="entry name" value="Sigma2 domain of RNA polymerase sigma factors"/>
    <property type="match status" value="1"/>
</dbReference>
<evidence type="ECO:0000256" key="4">
    <source>
        <dbReference type="ARBA" id="ARBA00023163"/>
    </source>
</evidence>
<keyword evidence="3" id="KW-0731">Sigma factor</keyword>
<dbReference type="InterPro" id="IPR013324">
    <property type="entry name" value="RNA_pol_sigma_r3/r4-like"/>
</dbReference>
<comment type="caution">
    <text evidence="7">The sequence shown here is derived from an EMBL/GenBank/DDBJ whole genome shotgun (WGS) entry which is preliminary data.</text>
</comment>
<dbReference type="eggNOG" id="COG1595">
    <property type="taxonomic scope" value="Bacteria"/>
</dbReference>
<accession>A0A081PBP3</accession>
<dbReference type="GO" id="GO:0003677">
    <property type="term" value="F:DNA binding"/>
    <property type="evidence" value="ECO:0007669"/>
    <property type="project" value="InterPro"/>
</dbReference>
<dbReference type="Gene3D" id="1.10.10.10">
    <property type="entry name" value="Winged helix-like DNA-binding domain superfamily/Winged helix DNA-binding domain"/>
    <property type="match status" value="1"/>
</dbReference>
<dbReference type="GO" id="GO:0016987">
    <property type="term" value="F:sigma factor activity"/>
    <property type="evidence" value="ECO:0007669"/>
    <property type="project" value="UniProtKB-KW"/>
</dbReference>
<dbReference type="Proteomes" id="UP000028007">
    <property type="component" value="Unassembled WGS sequence"/>
</dbReference>
<evidence type="ECO:0000259" key="5">
    <source>
        <dbReference type="Pfam" id="PF04542"/>
    </source>
</evidence>
<dbReference type="Gene3D" id="1.10.1740.10">
    <property type="match status" value="1"/>
</dbReference>
<evidence type="ECO:0000259" key="6">
    <source>
        <dbReference type="Pfam" id="PF08281"/>
    </source>
</evidence>
<dbReference type="InterPro" id="IPR013325">
    <property type="entry name" value="RNA_pol_sigma_r2"/>
</dbReference>
<feature type="domain" description="RNA polymerase sigma-70 region 2" evidence="5">
    <location>
        <begin position="28"/>
        <end position="91"/>
    </location>
</feature>
<dbReference type="SUPFAM" id="SSF88659">
    <property type="entry name" value="Sigma3 and sigma4 domains of RNA polymerase sigma factors"/>
    <property type="match status" value="1"/>
</dbReference>
<dbReference type="NCBIfam" id="TIGR02937">
    <property type="entry name" value="sigma70-ECF"/>
    <property type="match status" value="1"/>
</dbReference>
<dbReference type="AlphaFoldDB" id="A0A081PBP3"/>
<sequence>MGLKPLNNESYLLNRIAQDDELAFEDLFMGYHHQLGEYILMLTHSQELTEDIVQEVFLKVWINREKLAEISNFSSYLFILTRNFTLNSLRKMLNHHKYQEYYKQQFDDTEPAETPADNLNSNPDIQVLVDQAIARLPSQQQKVFLLRMQGLKNPEIADKMQISTDSVKKYQQWALKSVSCYVKSGNILYSLLLLMCYLEDL</sequence>
<dbReference type="Pfam" id="PF08281">
    <property type="entry name" value="Sigma70_r4_2"/>
    <property type="match status" value="1"/>
</dbReference>
<dbReference type="InterPro" id="IPR014327">
    <property type="entry name" value="RNA_pol_sigma70_bacteroid"/>
</dbReference>
<keyword evidence="4" id="KW-0804">Transcription</keyword>
<dbReference type="Pfam" id="PF04542">
    <property type="entry name" value="Sigma70_r2"/>
    <property type="match status" value="1"/>
</dbReference>
<dbReference type="InterPro" id="IPR014284">
    <property type="entry name" value="RNA_pol_sigma-70_dom"/>
</dbReference>
<dbReference type="PANTHER" id="PTHR43133:SF46">
    <property type="entry name" value="RNA POLYMERASE SIGMA-70 FACTOR ECF SUBFAMILY"/>
    <property type="match status" value="1"/>
</dbReference>